<dbReference type="Proteomes" id="UP000533080">
    <property type="component" value="Unassembled WGS sequence"/>
</dbReference>
<evidence type="ECO:0000313" key="2">
    <source>
        <dbReference type="Proteomes" id="UP000533080"/>
    </source>
</evidence>
<protein>
    <submittedName>
        <fullName evidence="1">Uncharacterized protein</fullName>
    </submittedName>
</protein>
<reference evidence="1 2" key="1">
    <citation type="submission" date="2020-05" db="EMBL/GenBank/DDBJ databases">
        <authorList>
            <person name="Whitworth D."/>
        </authorList>
    </citation>
    <scope>NUCLEOTIDE SEQUENCE [LARGE SCALE GENOMIC DNA]</scope>
    <source>
        <strain evidence="1 2">AM005</strain>
    </source>
</reference>
<gene>
    <name evidence="1" type="ORF">HNV28_07930</name>
</gene>
<proteinExistence type="predicted"/>
<sequence>MQPCACMPTLTPLKSPADSLCWVAPPAENPELTSEDPLALDYVSQQVGLWGLPTLTTRSSRAQAFAMVLYGLQLVERAIEHHSYPATDEVRRELFERWERFWALATLEFREGQLPRGDWDSMRGVRGARNAWRSGASSLPLDFQLISRQQELGNLGAYLAPLRRSGLVIEGSLRPGPGALALIDAFWDEPSENKHRGRYEEYALVALDRKSTSVARAHGRLTLAQVGRFSRLTSLVERGRTAQQHRLFEALFVHARDPHSFAMSQLVESAAKAGVSAPRDILDAALAGRLGRLSDELLALLLTARRFGEVMQQLVAAFDRVYSCLDGAGWVAPRERIGREALDAGTLGALKGACAALLSSPKVGAIRRLPMHGAALLRLVEALVDADSLAALDLLLLYHSSVQRERRRGEGWIRNEAGKLMLSVTSYTARPESERFPSFKLDVVRTLLTDLGRLPMSRELDALEGAA</sequence>
<dbReference type="AlphaFoldDB" id="A0A7Y4MR93"/>
<dbReference type="EMBL" id="JABFNT010000019">
    <property type="protein sequence ID" value="NOJ78268.1"/>
    <property type="molecule type" value="Genomic_DNA"/>
</dbReference>
<evidence type="ECO:0000313" key="1">
    <source>
        <dbReference type="EMBL" id="NOJ78268.1"/>
    </source>
</evidence>
<comment type="caution">
    <text evidence="1">The sequence shown here is derived from an EMBL/GenBank/DDBJ whole genome shotgun (WGS) entry which is preliminary data.</text>
</comment>
<accession>A0A7Y4MR93</accession>
<organism evidence="1 2">
    <name type="scientific">Myxococcus xanthus</name>
    <dbReference type="NCBI Taxonomy" id="34"/>
    <lineage>
        <taxon>Bacteria</taxon>
        <taxon>Pseudomonadati</taxon>
        <taxon>Myxococcota</taxon>
        <taxon>Myxococcia</taxon>
        <taxon>Myxococcales</taxon>
        <taxon>Cystobacterineae</taxon>
        <taxon>Myxococcaceae</taxon>
        <taxon>Myxococcus</taxon>
    </lineage>
</organism>
<name>A0A7Y4MR93_MYXXA</name>